<sequence>MSIETKQLLKNLTARLPELEWKVGELGNSFSSHKLPRGLFRSESQTGTACIAEIKTDIHSLAKQEGNSAAYLAMRIQQKVNVLVALCQIHSHQHKPEDNASFGIKMLSTRQQWIHTLEVDIQTLEKQQHAMINALEQMMRGQNTSAILQLKAELGELERRLTLAKETLNRAIS</sequence>
<dbReference type="EMBL" id="JBGORX010000003">
    <property type="protein sequence ID" value="MFJ1268907.1"/>
    <property type="molecule type" value="Genomic_DNA"/>
</dbReference>
<dbReference type="Pfam" id="PF07445">
    <property type="entry name" value="PriC"/>
    <property type="match status" value="1"/>
</dbReference>
<organism evidence="1 2">
    <name type="scientific">Legionella lytica</name>
    <dbReference type="NCBI Taxonomy" id="96232"/>
    <lineage>
        <taxon>Bacteria</taxon>
        <taxon>Pseudomonadati</taxon>
        <taxon>Pseudomonadota</taxon>
        <taxon>Gammaproteobacteria</taxon>
        <taxon>Legionellales</taxon>
        <taxon>Legionellaceae</taxon>
        <taxon>Legionella</taxon>
    </lineage>
</organism>
<dbReference type="Proteomes" id="UP001615550">
    <property type="component" value="Unassembled WGS sequence"/>
</dbReference>
<keyword evidence="2" id="KW-1185">Reference proteome</keyword>
<dbReference type="Gene3D" id="1.20.1270.340">
    <property type="match status" value="1"/>
</dbReference>
<dbReference type="InterPro" id="IPR010890">
    <property type="entry name" value="PriC"/>
</dbReference>
<dbReference type="InterPro" id="IPR038338">
    <property type="entry name" value="PriC_sf"/>
</dbReference>
<proteinExistence type="predicted"/>
<evidence type="ECO:0000313" key="2">
    <source>
        <dbReference type="Proteomes" id="UP001615550"/>
    </source>
</evidence>
<comment type="caution">
    <text evidence="1">The sequence shown here is derived from an EMBL/GenBank/DDBJ whole genome shotgun (WGS) entry which is preliminary data.</text>
</comment>
<accession>A0ABW8D9N5</accession>
<reference evidence="1 2" key="1">
    <citation type="submission" date="2024-08" db="EMBL/GenBank/DDBJ databases">
        <title>Draft Genome Sequence of Legionella lytica strain DSB2004, Isolated From a Fire Sprinkler System.</title>
        <authorList>
            <person name="Everhart A.D."/>
            <person name="Kidane D.T."/>
            <person name="Farone A.L."/>
            <person name="Farone M.B."/>
        </authorList>
    </citation>
    <scope>NUCLEOTIDE SEQUENCE [LARGE SCALE GENOMIC DNA]</scope>
    <source>
        <strain evidence="1 2">DSB2004</strain>
    </source>
</reference>
<evidence type="ECO:0000313" key="1">
    <source>
        <dbReference type="EMBL" id="MFJ1268907.1"/>
    </source>
</evidence>
<name>A0ABW8D9N5_9GAMM</name>
<dbReference type="RefSeq" id="WP_400187731.1">
    <property type="nucleotide sequence ID" value="NZ_JBGORX010000003.1"/>
</dbReference>
<gene>
    <name evidence="1" type="primary">priC</name>
    <name evidence="1" type="ORF">ACD661_10095</name>
</gene>
<protein>
    <submittedName>
        <fullName evidence="1">Primosomal replication protein PriC</fullName>
    </submittedName>
</protein>